<evidence type="ECO:0000313" key="2">
    <source>
        <dbReference type="EMBL" id="RPD58344.1"/>
    </source>
</evidence>
<protein>
    <submittedName>
        <fullName evidence="2">Uncharacterized protein</fullName>
    </submittedName>
</protein>
<evidence type="ECO:0000256" key="1">
    <source>
        <dbReference type="SAM" id="MobiDB-lite"/>
    </source>
</evidence>
<dbReference type="EMBL" id="ML122276">
    <property type="protein sequence ID" value="RPD58344.1"/>
    <property type="molecule type" value="Genomic_DNA"/>
</dbReference>
<keyword evidence="3" id="KW-1185">Reference proteome</keyword>
<dbReference type="Proteomes" id="UP000313359">
    <property type="component" value="Unassembled WGS sequence"/>
</dbReference>
<evidence type="ECO:0000313" key="3">
    <source>
        <dbReference type="Proteomes" id="UP000313359"/>
    </source>
</evidence>
<reference evidence="2" key="1">
    <citation type="journal article" date="2018" name="Genome Biol. Evol.">
        <title>Genomics and development of Lentinus tigrinus, a white-rot wood-decaying mushroom with dimorphic fruiting bodies.</title>
        <authorList>
            <person name="Wu B."/>
            <person name="Xu Z."/>
            <person name="Knudson A."/>
            <person name="Carlson A."/>
            <person name="Chen N."/>
            <person name="Kovaka S."/>
            <person name="LaButti K."/>
            <person name="Lipzen A."/>
            <person name="Pennachio C."/>
            <person name="Riley R."/>
            <person name="Schakwitz W."/>
            <person name="Umezawa K."/>
            <person name="Ohm R.A."/>
            <person name="Grigoriev I.V."/>
            <person name="Nagy L.G."/>
            <person name="Gibbons J."/>
            <person name="Hibbett D."/>
        </authorList>
    </citation>
    <scope>NUCLEOTIDE SEQUENCE [LARGE SCALE GENOMIC DNA]</scope>
    <source>
        <strain evidence="2">ALCF2SS1-6</strain>
    </source>
</reference>
<sequence>MPGAHGLTLAARLEQLDEVMGERVLVVVRPRRGWSRTKGEALAERVLTADQHQGIGTPSSSEGLLKSSSCTPSLAMVVAGREPGRGKYTKAWAKTSSRAACEADIVVFGGIAGERQGCDRRERTGYGPHARMRVVGCREREGLTHGWGLMMVVRGQRREMHRSETVDPGPADAGCEVKDCETVIAGGIDVTRDLEAGRTKLPSSFSGESFSKKPWDSGAVAGGDYEPGHVNMSSSSSLLDLLREGHSAEEVIKPRNKQRRSSGFTSRLHLTRGTSPDDDGQQMRLPLWFSGRISQPVGSLQSSFELDGNIQAAVFKTGPDWAIQAPSTRTGACLGLHMSSCLSCPIVNSPVC</sequence>
<organism evidence="2 3">
    <name type="scientific">Lentinus tigrinus ALCF2SS1-6</name>
    <dbReference type="NCBI Taxonomy" id="1328759"/>
    <lineage>
        <taxon>Eukaryota</taxon>
        <taxon>Fungi</taxon>
        <taxon>Dikarya</taxon>
        <taxon>Basidiomycota</taxon>
        <taxon>Agaricomycotina</taxon>
        <taxon>Agaricomycetes</taxon>
        <taxon>Polyporales</taxon>
        <taxon>Polyporaceae</taxon>
        <taxon>Lentinus</taxon>
    </lineage>
</organism>
<proteinExistence type="predicted"/>
<dbReference type="AlphaFoldDB" id="A0A5C2S5Q4"/>
<accession>A0A5C2S5Q4</accession>
<name>A0A5C2S5Q4_9APHY</name>
<feature type="region of interest" description="Disordered" evidence="1">
    <location>
        <begin position="249"/>
        <end position="282"/>
    </location>
</feature>
<gene>
    <name evidence="2" type="ORF">L227DRAFT_630104</name>
</gene>